<organism evidence="1 2">
    <name type="scientific">Paenibacillus elgii</name>
    <dbReference type="NCBI Taxonomy" id="189691"/>
    <lineage>
        <taxon>Bacteria</taxon>
        <taxon>Bacillati</taxon>
        <taxon>Bacillota</taxon>
        <taxon>Bacilli</taxon>
        <taxon>Bacillales</taxon>
        <taxon>Paenibacillaceae</taxon>
        <taxon>Paenibacillus</taxon>
    </lineage>
</organism>
<comment type="caution">
    <text evidence="1">The sequence shown here is derived from an EMBL/GenBank/DDBJ whole genome shotgun (WGS) entry which is preliminary data.</text>
</comment>
<name>A0A2T6FZ32_9BACL</name>
<proteinExistence type="predicted"/>
<sequence>MGLLVWDNIDFPVRIPFGKTPHAWKAMETGLEKTQKHGSASRRCVILKLLFREHGETTKEEGTA</sequence>
<protein>
    <submittedName>
        <fullName evidence="1">Uncharacterized protein</fullName>
    </submittedName>
</protein>
<dbReference type="AlphaFoldDB" id="A0A2T6FZ32"/>
<reference evidence="1 2" key="1">
    <citation type="submission" date="2018-03" db="EMBL/GenBank/DDBJ databases">
        <title>Genome sequence of Paenibacillus elgii strain AC13 an antimicrobial compound producing bacteria.</title>
        <authorList>
            <person name="Kurokawa A.S."/>
            <person name="Araujo J.F."/>
            <person name="Costa R.A."/>
            <person name="Ortega D.B."/>
            <person name="Pires A.S."/>
            <person name="Pappas G.J.Jr."/>
            <person name="Franco O.L."/>
            <person name="Barreto C."/>
            <person name="Magalhaes B.S."/>
            <person name="Kruger R.H."/>
        </authorList>
    </citation>
    <scope>NUCLEOTIDE SEQUENCE [LARGE SCALE GENOMIC DNA]</scope>
    <source>
        <strain evidence="1 2">AC13</strain>
    </source>
</reference>
<dbReference type="EMBL" id="PYHP01000061">
    <property type="protein sequence ID" value="PUA37150.1"/>
    <property type="molecule type" value="Genomic_DNA"/>
</dbReference>
<gene>
    <name evidence="1" type="ORF">C8Z91_21565</name>
</gene>
<accession>A0A2T6FZ32</accession>
<evidence type="ECO:0000313" key="2">
    <source>
        <dbReference type="Proteomes" id="UP000244184"/>
    </source>
</evidence>
<dbReference type="Proteomes" id="UP000244184">
    <property type="component" value="Unassembled WGS sequence"/>
</dbReference>
<evidence type="ECO:0000313" key="1">
    <source>
        <dbReference type="EMBL" id="PUA37150.1"/>
    </source>
</evidence>